<organism evidence="2 3">
    <name type="scientific">Gemmobacter caeni</name>
    <dbReference type="NCBI Taxonomy" id="589035"/>
    <lineage>
        <taxon>Bacteria</taxon>
        <taxon>Pseudomonadati</taxon>
        <taxon>Pseudomonadota</taxon>
        <taxon>Alphaproteobacteria</taxon>
        <taxon>Rhodobacterales</taxon>
        <taxon>Paracoccaceae</taxon>
        <taxon>Gemmobacter</taxon>
    </lineage>
</organism>
<dbReference type="EMBL" id="QBKP01000009">
    <property type="protein sequence ID" value="PTX48620.1"/>
    <property type="molecule type" value="Genomic_DNA"/>
</dbReference>
<protein>
    <submittedName>
        <fullName evidence="2">Uncharacterized protein</fullName>
    </submittedName>
</protein>
<keyword evidence="1" id="KW-0812">Transmembrane</keyword>
<keyword evidence="1" id="KW-1133">Transmembrane helix</keyword>
<dbReference type="Proteomes" id="UP000244224">
    <property type="component" value="Unassembled WGS sequence"/>
</dbReference>
<name>A0A2T6AXU2_9RHOB</name>
<accession>A0A2T6AXU2</accession>
<proteinExistence type="predicted"/>
<evidence type="ECO:0000313" key="3">
    <source>
        <dbReference type="Proteomes" id="UP000244224"/>
    </source>
</evidence>
<keyword evidence="1" id="KW-0472">Membrane</keyword>
<feature type="transmembrane region" description="Helical" evidence="1">
    <location>
        <begin position="88"/>
        <end position="109"/>
    </location>
</feature>
<feature type="transmembrane region" description="Helical" evidence="1">
    <location>
        <begin position="57"/>
        <end position="76"/>
    </location>
</feature>
<dbReference type="AlphaFoldDB" id="A0A2T6AXU2"/>
<evidence type="ECO:0000313" key="2">
    <source>
        <dbReference type="EMBL" id="PTX48620.1"/>
    </source>
</evidence>
<reference evidence="2 3" key="1">
    <citation type="submission" date="2018-04" db="EMBL/GenBank/DDBJ databases">
        <title>Genomic Encyclopedia of Archaeal and Bacterial Type Strains, Phase II (KMG-II): from individual species to whole genera.</title>
        <authorList>
            <person name="Goeker M."/>
        </authorList>
    </citation>
    <scope>NUCLEOTIDE SEQUENCE [LARGE SCALE GENOMIC DNA]</scope>
    <source>
        <strain evidence="2 3">DSM 21823</strain>
    </source>
</reference>
<comment type="caution">
    <text evidence="2">The sequence shown here is derived from an EMBL/GenBank/DDBJ whole genome shotgun (WGS) entry which is preliminary data.</text>
</comment>
<evidence type="ECO:0000256" key="1">
    <source>
        <dbReference type="SAM" id="Phobius"/>
    </source>
</evidence>
<dbReference type="OrthoDB" id="9956946at2"/>
<sequence>MGIEAILAAIAAGSALLFLAFARLSWKWTVAAAGAALWLVVALVMTGNRTDVFEPNLAAAAALALPLGLGHLLLRLVYPKLKGRDRALAVPVLSALVLGVALIAAGSLWRTADWWLGLTDAPVARSTADILALLEGPRGAYVNGFLLEGRVAPLPALGMAAAEVIRLPCNARSGAVPPGNSNVKSRLPGLVHLELTDGPSALLHLPAKSRDYGDLPPLEDGFGGCGLRGGMLATIWYEQPGRAISNGATVASAIGPRLVEAGTAAEFRAQALPQMQVLARAFVALAAAGAALALVQAVLAVPHWRRLRRVG</sequence>
<dbReference type="RefSeq" id="WP_108129477.1">
    <property type="nucleotide sequence ID" value="NZ_QBKP01000009.1"/>
</dbReference>
<keyword evidence="3" id="KW-1185">Reference proteome</keyword>
<feature type="transmembrane region" description="Helical" evidence="1">
    <location>
        <begin position="29"/>
        <end position="45"/>
    </location>
</feature>
<gene>
    <name evidence="2" type="ORF">C8N34_109128</name>
</gene>
<feature type="transmembrane region" description="Helical" evidence="1">
    <location>
        <begin position="277"/>
        <end position="301"/>
    </location>
</feature>
<feature type="transmembrane region" description="Helical" evidence="1">
    <location>
        <begin position="6"/>
        <end position="22"/>
    </location>
</feature>